<keyword evidence="2" id="KW-1185">Reference proteome</keyword>
<gene>
    <name evidence="1" type="ORF">STA1M1_18900</name>
</gene>
<organism evidence="1 2">
    <name type="scientific">Sinisalibacter aestuarii</name>
    <dbReference type="NCBI Taxonomy" id="2949426"/>
    <lineage>
        <taxon>Bacteria</taxon>
        <taxon>Pseudomonadati</taxon>
        <taxon>Pseudomonadota</taxon>
        <taxon>Alphaproteobacteria</taxon>
        <taxon>Rhodobacterales</taxon>
        <taxon>Roseobacteraceae</taxon>
        <taxon>Sinisalibacter</taxon>
    </lineage>
</organism>
<dbReference type="CDD" id="cd02440">
    <property type="entry name" value="AdoMet_MTases"/>
    <property type="match status" value="1"/>
</dbReference>
<reference evidence="1" key="1">
    <citation type="journal article" date="2023" name="Int. J. Syst. Evol. Microbiol.">
        <title>Sinisalibacter aestuarii sp. nov., isolated from estuarine sediment of the Arakawa River.</title>
        <authorList>
            <person name="Arafat S.T."/>
            <person name="Hirano S."/>
            <person name="Sato A."/>
            <person name="Takeuchi K."/>
            <person name="Yasuda T."/>
            <person name="Terahara T."/>
            <person name="Hamada M."/>
            <person name="Kobayashi T."/>
        </authorList>
    </citation>
    <scope>NUCLEOTIDE SEQUENCE</scope>
    <source>
        <strain evidence="1">B-399</strain>
    </source>
</reference>
<dbReference type="PANTHER" id="PTHR43861:SF1">
    <property type="entry name" value="TRANS-ACONITATE 2-METHYLTRANSFERASE"/>
    <property type="match status" value="1"/>
</dbReference>
<sequence length="202" mass="22081">MPLPDPDDVLRTYEAVAQDFARARSRALFERRWLDRALGFAPGREVLDLGCGPGRPIASYLAERRCRMTGVDGAASMCALYQANVPGAVTYHEDMRGLGLGRRYDLILAWDSLFHLAPDDQRGMFATFAAHARPRTVLLFTSGPDAGEVGGQAAGLPVYHASLSPDEYRGLLAQAGFEVLDFVPEDPNCHGHTVWMARYVGG</sequence>
<dbReference type="InterPro" id="IPR029063">
    <property type="entry name" value="SAM-dependent_MTases_sf"/>
</dbReference>
<evidence type="ECO:0000313" key="1">
    <source>
        <dbReference type="EMBL" id="GKY88021.1"/>
    </source>
</evidence>
<dbReference type="GO" id="GO:0008168">
    <property type="term" value="F:methyltransferase activity"/>
    <property type="evidence" value="ECO:0007669"/>
    <property type="project" value="UniProtKB-KW"/>
</dbReference>
<keyword evidence="1" id="KW-0489">Methyltransferase</keyword>
<comment type="caution">
    <text evidence="1">The sequence shown here is derived from an EMBL/GenBank/DDBJ whole genome shotgun (WGS) entry which is preliminary data.</text>
</comment>
<dbReference type="Proteomes" id="UP001144205">
    <property type="component" value="Unassembled WGS sequence"/>
</dbReference>
<proteinExistence type="predicted"/>
<name>A0ABQ5LSP8_9RHOB</name>
<accession>A0ABQ5LSP8</accession>
<protein>
    <submittedName>
        <fullName evidence="1">Methyltransferase</fullName>
    </submittedName>
</protein>
<keyword evidence="1" id="KW-0808">Transferase</keyword>
<dbReference type="Pfam" id="PF13489">
    <property type="entry name" value="Methyltransf_23"/>
    <property type="match status" value="1"/>
</dbReference>
<dbReference type="GO" id="GO:0032259">
    <property type="term" value="P:methylation"/>
    <property type="evidence" value="ECO:0007669"/>
    <property type="project" value="UniProtKB-KW"/>
</dbReference>
<dbReference type="SUPFAM" id="SSF53335">
    <property type="entry name" value="S-adenosyl-L-methionine-dependent methyltransferases"/>
    <property type="match status" value="1"/>
</dbReference>
<evidence type="ECO:0000313" key="2">
    <source>
        <dbReference type="Proteomes" id="UP001144205"/>
    </source>
</evidence>
<dbReference type="Gene3D" id="3.40.50.150">
    <property type="entry name" value="Vaccinia Virus protein VP39"/>
    <property type="match status" value="1"/>
</dbReference>
<dbReference type="EMBL" id="BROH01000004">
    <property type="protein sequence ID" value="GKY88021.1"/>
    <property type="molecule type" value="Genomic_DNA"/>
</dbReference>
<dbReference type="PANTHER" id="PTHR43861">
    <property type="entry name" value="TRANS-ACONITATE 2-METHYLTRANSFERASE-RELATED"/>
    <property type="match status" value="1"/>
</dbReference>